<dbReference type="EMBL" id="JACTNZ010000005">
    <property type="protein sequence ID" value="KAG5547718.1"/>
    <property type="molecule type" value="Genomic_DNA"/>
</dbReference>
<evidence type="ECO:0000256" key="1">
    <source>
        <dbReference type="SAM" id="MobiDB-lite"/>
    </source>
</evidence>
<evidence type="ECO:0000313" key="3">
    <source>
        <dbReference type="Proteomes" id="UP000823749"/>
    </source>
</evidence>
<organism evidence="2 3">
    <name type="scientific">Rhododendron griersonianum</name>
    <dbReference type="NCBI Taxonomy" id="479676"/>
    <lineage>
        <taxon>Eukaryota</taxon>
        <taxon>Viridiplantae</taxon>
        <taxon>Streptophyta</taxon>
        <taxon>Embryophyta</taxon>
        <taxon>Tracheophyta</taxon>
        <taxon>Spermatophyta</taxon>
        <taxon>Magnoliopsida</taxon>
        <taxon>eudicotyledons</taxon>
        <taxon>Gunneridae</taxon>
        <taxon>Pentapetalae</taxon>
        <taxon>asterids</taxon>
        <taxon>Ericales</taxon>
        <taxon>Ericaceae</taxon>
        <taxon>Ericoideae</taxon>
        <taxon>Rhodoreae</taxon>
        <taxon>Rhododendron</taxon>
    </lineage>
</organism>
<dbReference type="Proteomes" id="UP000823749">
    <property type="component" value="Chromosome 5"/>
</dbReference>
<dbReference type="InterPro" id="IPR036770">
    <property type="entry name" value="Ankyrin_rpt-contain_sf"/>
</dbReference>
<comment type="caution">
    <text evidence="2">The sequence shown here is derived from an EMBL/GenBank/DDBJ whole genome shotgun (WGS) entry which is preliminary data.</text>
</comment>
<feature type="compositionally biased region" description="Low complexity" evidence="1">
    <location>
        <begin position="269"/>
        <end position="285"/>
    </location>
</feature>
<dbReference type="PANTHER" id="PTHR24177">
    <property type="entry name" value="CASKIN"/>
    <property type="match status" value="1"/>
</dbReference>
<dbReference type="Gene3D" id="1.25.40.20">
    <property type="entry name" value="Ankyrin repeat-containing domain"/>
    <property type="match status" value="1"/>
</dbReference>
<dbReference type="PANTHER" id="PTHR24177:SF435">
    <property type="entry name" value="ANKYRIN REPEAT-CONTAINING PROTEIN NPR4-LIKE"/>
    <property type="match status" value="1"/>
</dbReference>
<evidence type="ECO:0008006" key="4">
    <source>
        <dbReference type="Google" id="ProtNLM"/>
    </source>
</evidence>
<gene>
    <name evidence="2" type="ORF">RHGRI_013416</name>
</gene>
<keyword evidence="3" id="KW-1185">Reference proteome</keyword>
<protein>
    <recommendedName>
        <fullName evidence="4">Ankyrin repeat-containing protein</fullName>
    </recommendedName>
</protein>
<name>A0AAV6K5G9_9ERIC</name>
<feature type="region of interest" description="Disordered" evidence="1">
    <location>
        <begin position="233"/>
        <end position="299"/>
    </location>
</feature>
<dbReference type="AlphaFoldDB" id="A0AAV6K5G9"/>
<reference evidence="2" key="1">
    <citation type="submission" date="2020-08" db="EMBL/GenBank/DDBJ databases">
        <title>Plant Genome Project.</title>
        <authorList>
            <person name="Zhang R.-G."/>
        </authorList>
    </citation>
    <scope>NUCLEOTIDE SEQUENCE</scope>
    <source>
        <strain evidence="2">WSP0</strain>
        <tissue evidence="2">Leaf</tissue>
    </source>
</reference>
<sequence>MEPSPLVVITQKRTSFLSGTSLNILQHLIYFGTPLKLEDIANHPQERDIENPAKCVVSALIYDPFNSIKSLRETKLIHHQALNLVKCLCEEVVKTDFPNAAKIFTDPLRNATCVGIHEIVEEILESFPSAIHLRSEKDQSLFHLAIVYRRENVFNLIYQMEEDRRARAFLSMPDASTNNALHSAGNLALQQQLFLRASAAGAALQMQCELQWFEIIRILKGEKDVEEFVKSQFGDRRGTENEETTDDEVYPHSSAESHLTLALLDTEDTSPSFSSGEQSSGTSSEEYLKGRWSRSSSLD</sequence>
<dbReference type="GO" id="GO:0016020">
    <property type="term" value="C:membrane"/>
    <property type="evidence" value="ECO:0007669"/>
    <property type="project" value="TreeGrafter"/>
</dbReference>
<accession>A0AAV6K5G9</accession>
<proteinExistence type="predicted"/>
<evidence type="ECO:0000313" key="2">
    <source>
        <dbReference type="EMBL" id="KAG5547718.1"/>
    </source>
</evidence>